<name>A0A2N0D2V3_RHISU</name>
<comment type="caution">
    <text evidence="2">The sequence shown here is derived from an EMBL/GenBank/DDBJ whole genome shotgun (WGS) entry which is preliminary data.</text>
</comment>
<dbReference type="Gene3D" id="3.40.50.1110">
    <property type="entry name" value="SGNH hydrolase"/>
    <property type="match status" value="1"/>
</dbReference>
<dbReference type="GO" id="GO:0016788">
    <property type="term" value="F:hydrolase activity, acting on ester bonds"/>
    <property type="evidence" value="ECO:0007669"/>
    <property type="project" value="UniProtKB-ARBA"/>
</dbReference>
<sequence length="472" mass="49139">MLNNSLFSGLFRPIGEYRAHGGKGVGVGGPQIEQADFPRLAILGPSTSQRNTHARNDTPNMYGFAATGPVSWARRMGLRFDHRHLSSATSPYFTGDNYAREGAVFTTISAQCDAVVTAFAGITNKWAIIEPGRNDIQNGMSAATFMTNLQTCLDKLIAGGFTVGTNKIVIKGSWKKPSAYGGVWANGGAARATLDEVNALMAAITTTNVLFVDTQTGMADPATGSLQDPYADTTVSDFTHLTAKGAQREGAIIYTRLAPYLTSYAYPAADSGNKLPAFSGTTGTLTNGATGTALTGWDVAKEAVGNVANVVASIVTIDSKQYQRMTLTNMGAANVLSEAAQFRLASNGAVAHGLAAGTLLAMRARVKIAPTAAPVGLSARISDLGSGGKQVSAIALPYNTATSSEVTQAAAAPASATVHWLDATAGLDLWLDSPAAPLIGSSTLRPLICVRYGPSAETIVADIGEWYTYVVT</sequence>
<dbReference type="AlphaFoldDB" id="A0A2N0D2V3"/>
<dbReference type="Proteomes" id="UP000232164">
    <property type="component" value="Unassembled WGS sequence"/>
</dbReference>
<dbReference type="EMBL" id="PIQN01000022">
    <property type="protein sequence ID" value="PKA40463.1"/>
    <property type="molecule type" value="Genomic_DNA"/>
</dbReference>
<dbReference type="SUPFAM" id="SSF52266">
    <property type="entry name" value="SGNH hydrolase"/>
    <property type="match status" value="1"/>
</dbReference>
<evidence type="ECO:0000259" key="1">
    <source>
        <dbReference type="Pfam" id="PF13472"/>
    </source>
</evidence>
<feature type="domain" description="SGNH hydrolase-type esterase" evidence="1">
    <location>
        <begin position="77"/>
        <end position="248"/>
    </location>
</feature>
<evidence type="ECO:0000313" key="2">
    <source>
        <dbReference type="EMBL" id="PKA40463.1"/>
    </source>
</evidence>
<reference evidence="2 3" key="1">
    <citation type="submission" date="2017-11" db="EMBL/GenBank/DDBJ databases">
        <authorList>
            <person name="Han C.G."/>
        </authorList>
    </citation>
    <scope>NUCLEOTIDE SEQUENCE [LARGE SCALE GENOMIC DNA]</scope>
    <source>
        <strain evidence="2 3">HCNT1</strain>
    </source>
</reference>
<dbReference type="InterPro" id="IPR013830">
    <property type="entry name" value="SGNH_hydro"/>
</dbReference>
<dbReference type="RefSeq" id="WP_157814389.1">
    <property type="nucleotide sequence ID" value="NZ_PIQN01000022.1"/>
</dbReference>
<gene>
    <name evidence="2" type="ORF">CWR43_28230</name>
</gene>
<dbReference type="InterPro" id="IPR036514">
    <property type="entry name" value="SGNH_hydro_sf"/>
</dbReference>
<proteinExistence type="predicted"/>
<evidence type="ECO:0000313" key="3">
    <source>
        <dbReference type="Proteomes" id="UP000232164"/>
    </source>
</evidence>
<dbReference type="Pfam" id="PF13472">
    <property type="entry name" value="Lipase_GDSL_2"/>
    <property type="match status" value="1"/>
</dbReference>
<protein>
    <recommendedName>
        <fullName evidence="1">SGNH hydrolase-type esterase domain-containing protein</fullName>
    </recommendedName>
</protein>
<reference evidence="2 3" key="2">
    <citation type="submission" date="2017-12" db="EMBL/GenBank/DDBJ databases">
        <title>Genome sequence of Rhizobium sullae HCNT1 isolated from Sulla coronaria nodules and featuring peculiar denitrification phenotypes.</title>
        <authorList>
            <person name="De Diego-Diaz B."/>
            <person name="Treu L."/>
            <person name="Campanaro S."/>
            <person name="Da Silva Duarte V."/>
            <person name="Basaglia M."/>
            <person name="Favaro L."/>
            <person name="Casella S."/>
            <person name="Squartini A."/>
        </authorList>
    </citation>
    <scope>NUCLEOTIDE SEQUENCE [LARGE SCALE GENOMIC DNA]</scope>
    <source>
        <strain evidence="2 3">HCNT1</strain>
    </source>
</reference>
<organism evidence="2 3">
    <name type="scientific">Rhizobium sullae</name>
    <name type="common">Rhizobium hedysari</name>
    <dbReference type="NCBI Taxonomy" id="50338"/>
    <lineage>
        <taxon>Bacteria</taxon>
        <taxon>Pseudomonadati</taxon>
        <taxon>Pseudomonadota</taxon>
        <taxon>Alphaproteobacteria</taxon>
        <taxon>Hyphomicrobiales</taxon>
        <taxon>Rhizobiaceae</taxon>
        <taxon>Rhizobium/Agrobacterium group</taxon>
        <taxon>Rhizobium</taxon>
    </lineage>
</organism>
<accession>A0A2N0D2V3</accession>